<keyword evidence="4" id="KW-1185">Reference proteome</keyword>
<dbReference type="AlphaFoldDB" id="A0A5B7IY87"/>
<feature type="chain" id="PRO_5023016695" description="Secreted protein" evidence="2">
    <location>
        <begin position="18"/>
        <end position="99"/>
    </location>
</feature>
<dbReference type="Proteomes" id="UP000324222">
    <property type="component" value="Unassembled WGS sequence"/>
</dbReference>
<proteinExistence type="predicted"/>
<dbReference type="EMBL" id="VSRR010084579">
    <property type="protein sequence ID" value="MPC90501.1"/>
    <property type="molecule type" value="Genomic_DNA"/>
</dbReference>
<feature type="region of interest" description="Disordered" evidence="1">
    <location>
        <begin position="67"/>
        <end position="99"/>
    </location>
</feature>
<sequence>MLRLMLLSGWILHYHYATTLPRAPPCQCLTPSRPCRHLPLVKTRQQNMEYRLGPAECRRVLCNATPHSQSGLPPPCSFRPSDQHPTTPLVFPPLPQHTL</sequence>
<accession>A0A5B7IY87</accession>
<evidence type="ECO:0000256" key="2">
    <source>
        <dbReference type="SAM" id="SignalP"/>
    </source>
</evidence>
<feature type="signal peptide" evidence="2">
    <location>
        <begin position="1"/>
        <end position="17"/>
    </location>
</feature>
<keyword evidence="2" id="KW-0732">Signal</keyword>
<evidence type="ECO:0000256" key="1">
    <source>
        <dbReference type="SAM" id="MobiDB-lite"/>
    </source>
</evidence>
<evidence type="ECO:0000313" key="4">
    <source>
        <dbReference type="Proteomes" id="UP000324222"/>
    </source>
</evidence>
<comment type="caution">
    <text evidence="3">The sequence shown here is derived from an EMBL/GenBank/DDBJ whole genome shotgun (WGS) entry which is preliminary data.</text>
</comment>
<evidence type="ECO:0000313" key="3">
    <source>
        <dbReference type="EMBL" id="MPC90501.1"/>
    </source>
</evidence>
<protein>
    <recommendedName>
        <fullName evidence="5">Secreted protein</fullName>
    </recommendedName>
</protein>
<name>A0A5B7IY87_PORTR</name>
<evidence type="ECO:0008006" key="5">
    <source>
        <dbReference type="Google" id="ProtNLM"/>
    </source>
</evidence>
<gene>
    <name evidence="3" type="ORF">E2C01_085490</name>
</gene>
<reference evidence="3 4" key="1">
    <citation type="submission" date="2019-05" db="EMBL/GenBank/DDBJ databases">
        <title>Another draft genome of Portunus trituberculatus and its Hox gene families provides insights of decapod evolution.</title>
        <authorList>
            <person name="Jeong J.-H."/>
            <person name="Song I."/>
            <person name="Kim S."/>
            <person name="Choi T."/>
            <person name="Kim D."/>
            <person name="Ryu S."/>
            <person name="Kim W."/>
        </authorList>
    </citation>
    <scope>NUCLEOTIDE SEQUENCE [LARGE SCALE GENOMIC DNA]</scope>
    <source>
        <tissue evidence="3">Muscle</tissue>
    </source>
</reference>
<feature type="compositionally biased region" description="Pro residues" evidence="1">
    <location>
        <begin position="90"/>
        <end position="99"/>
    </location>
</feature>
<organism evidence="3 4">
    <name type="scientific">Portunus trituberculatus</name>
    <name type="common">Swimming crab</name>
    <name type="synonym">Neptunus trituberculatus</name>
    <dbReference type="NCBI Taxonomy" id="210409"/>
    <lineage>
        <taxon>Eukaryota</taxon>
        <taxon>Metazoa</taxon>
        <taxon>Ecdysozoa</taxon>
        <taxon>Arthropoda</taxon>
        <taxon>Crustacea</taxon>
        <taxon>Multicrustacea</taxon>
        <taxon>Malacostraca</taxon>
        <taxon>Eumalacostraca</taxon>
        <taxon>Eucarida</taxon>
        <taxon>Decapoda</taxon>
        <taxon>Pleocyemata</taxon>
        <taxon>Brachyura</taxon>
        <taxon>Eubrachyura</taxon>
        <taxon>Portunoidea</taxon>
        <taxon>Portunidae</taxon>
        <taxon>Portuninae</taxon>
        <taxon>Portunus</taxon>
    </lineage>
</organism>